<sequence length="65" mass="7721">MQSRKDYAKLNNPDFKEGRPKKIWGQRELNVLAFRKTHSIKETADQYQVSTGSVKKWQRIERGLE</sequence>
<comment type="caution">
    <text evidence="1">The sequence shown here is derived from an EMBL/GenBank/DDBJ whole genome shotgun (WGS) entry which is preliminary data.</text>
</comment>
<proteinExistence type="predicted"/>
<accession>A0ABT4JMZ3</accession>
<gene>
    <name evidence="1" type="ORF">N0K80_05675</name>
</gene>
<dbReference type="EMBL" id="JANXLI010000004">
    <property type="protein sequence ID" value="MCZ2491645.1"/>
    <property type="molecule type" value="Genomic_DNA"/>
</dbReference>
<evidence type="ECO:0008006" key="3">
    <source>
        <dbReference type="Google" id="ProtNLM"/>
    </source>
</evidence>
<name>A0ABT4JMZ3_9LACO</name>
<organism evidence="1 2">
    <name type="scientific">Dellaglioa carnosa</name>
    <dbReference type="NCBI Taxonomy" id="2995136"/>
    <lineage>
        <taxon>Bacteria</taxon>
        <taxon>Bacillati</taxon>
        <taxon>Bacillota</taxon>
        <taxon>Bacilli</taxon>
        <taxon>Lactobacillales</taxon>
        <taxon>Lactobacillaceae</taxon>
        <taxon>Dellaglioa</taxon>
    </lineage>
</organism>
<dbReference type="RefSeq" id="WP_269024076.1">
    <property type="nucleotide sequence ID" value="NZ_JANXKW010000004.1"/>
</dbReference>
<dbReference type="Proteomes" id="UP001081467">
    <property type="component" value="Unassembled WGS sequence"/>
</dbReference>
<reference evidence="1" key="1">
    <citation type="submission" date="2022-09" db="EMBL/GenBank/DDBJ databases">
        <title>Diversity of Dellaglioa algida.</title>
        <authorList>
            <person name="Matthias E."/>
            <person name="Werum V."/>
        </authorList>
    </citation>
    <scope>NUCLEOTIDE SEQUENCE</scope>
    <source>
        <strain evidence="1">TMW 2.2523</strain>
    </source>
</reference>
<evidence type="ECO:0000313" key="2">
    <source>
        <dbReference type="Proteomes" id="UP001081467"/>
    </source>
</evidence>
<evidence type="ECO:0000313" key="1">
    <source>
        <dbReference type="EMBL" id="MCZ2491645.1"/>
    </source>
</evidence>
<keyword evidence="2" id="KW-1185">Reference proteome</keyword>
<protein>
    <recommendedName>
        <fullName evidence="3">Transposase</fullName>
    </recommendedName>
</protein>